<feature type="domain" description="Genetic suppressor element-like" evidence="2">
    <location>
        <begin position="1729"/>
        <end position="1861"/>
    </location>
</feature>
<feature type="region of interest" description="Disordered" evidence="1">
    <location>
        <begin position="148"/>
        <end position="267"/>
    </location>
</feature>
<reference evidence="4" key="1">
    <citation type="submission" date="2025-08" db="UniProtKB">
        <authorList>
            <consortium name="RefSeq"/>
        </authorList>
    </citation>
    <scope>IDENTIFICATION</scope>
    <source>
        <strain evidence="4">USDA-PBARC FA_bdor</strain>
        <tissue evidence="4">Whole organism</tissue>
    </source>
</reference>
<feature type="compositionally biased region" description="Low complexity" evidence="1">
    <location>
        <begin position="247"/>
        <end position="263"/>
    </location>
</feature>
<feature type="compositionally biased region" description="Basic and acidic residues" evidence="1">
    <location>
        <begin position="1114"/>
        <end position="1124"/>
    </location>
</feature>
<evidence type="ECO:0000313" key="4">
    <source>
        <dbReference type="RefSeq" id="XP_011309679.1"/>
    </source>
</evidence>
<dbReference type="GeneID" id="105270450"/>
<dbReference type="Proteomes" id="UP000694866">
    <property type="component" value="Unplaced"/>
</dbReference>
<feature type="compositionally biased region" description="Basic and acidic residues" evidence="1">
    <location>
        <begin position="1156"/>
        <end position="1166"/>
    </location>
</feature>
<feature type="compositionally biased region" description="Pro residues" evidence="1">
    <location>
        <begin position="1206"/>
        <end position="1221"/>
    </location>
</feature>
<feature type="compositionally biased region" description="Polar residues" evidence="1">
    <location>
        <begin position="452"/>
        <end position="468"/>
    </location>
</feature>
<dbReference type="KEGG" id="fas:105270450"/>
<evidence type="ECO:0000313" key="3">
    <source>
        <dbReference type="Proteomes" id="UP000694866"/>
    </source>
</evidence>
<feature type="compositionally biased region" description="Low complexity" evidence="1">
    <location>
        <begin position="1128"/>
        <end position="1144"/>
    </location>
</feature>
<feature type="region of interest" description="Disordered" evidence="1">
    <location>
        <begin position="821"/>
        <end position="989"/>
    </location>
</feature>
<dbReference type="OrthoDB" id="8744624at2759"/>
<feature type="compositionally biased region" description="Polar residues" evidence="1">
    <location>
        <begin position="180"/>
        <end position="193"/>
    </location>
</feature>
<feature type="compositionally biased region" description="Pro residues" evidence="1">
    <location>
        <begin position="1237"/>
        <end position="1246"/>
    </location>
</feature>
<feature type="compositionally biased region" description="Basic and acidic residues" evidence="1">
    <location>
        <begin position="864"/>
        <end position="878"/>
    </location>
</feature>
<dbReference type="CTD" id="37573"/>
<feature type="compositionally biased region" description="Polar residues" evidence="1">
    <location>
        <begin position="1361"/>
        <end position="1372"/>
    </location>
</feature>
<dbReference type="RefSeq" id="XP_011309679.1">
    <property type="nucleotide sequence ID" value="XM_011311377.1"/>
</dbReference>
<feature type="region of interest" description="Disordered" evidence="1">
    <location>
        <begin position="617"/>
        <end position="647"/>
    </location>
</feature>
<feature type="region of interest" description="Disordered" evidence="1">
    <location>
        <begin position="1114"/>
        <end position="1246"/>
    </location>
</feature>
<feature type="compositionally biased region" description="Basic and acidic residues" evidence="1">
    <location>
        <begin position="218"/>
        <end position="233"/>
    </location>
</feature>
<feature type="region of interest" description="Disordered" evidence="1">
    <location>
        <begin position="1361"/>
        <end position="1380"/>
    </location>
</feature>
<feature type="compositionally biased region" description="Polar residues" evidence="1">
    <location>
        <begin position="1167"/>
        <end position="1180"/>
    </location>
</feature>
<keyword evidence="3" id="KW-1185">Reference proteome</keyword>
<protein>
    <recommendedName>
        <fullName evidence="2">Genetic suppressor element-like domain-containing protein</fullName>
    </recommendedName>
</protein>
<organism evidence="3 4">
    <name type="scientific">Fopius arisanus</name>
    <dbReference type="NCBI Taxonomy" id="64838"/>
    <lineage>
        <taxon>Eukaryota</taxon>
        <taxon>Metazoa</taxon>
        <taxon>Ecdysozoa</taxon>
        <taxon>Arthropoda</taxon>
        <taxon>Hexapoda</taxon>
        <taxon>Insecta</taxon>
        <taxon>Pterygota</taxon>
        <taxon>Neoptera</taxon>
        <taxon>Endopterygota</taxon>
        <taxon>Hymenoptera</taxon>
        <taxon>Apocrita</taxon>
        <taxon>Ichneumonoidea</taxon>
        <taxon>Braconidae</taxon>
        <taxon>Opiinae</taxon>
        <taxon>Fopius</taxon>
    </lineage>
</organism>
<feature type="compositionally biased region" description="Polar residues" evidence="1">
    <location>
        <begin position="883"/>
        <end position="894"/>
    </location>
</feature>
<evidence type="ECO:0000259" key="2">
    <source>
        <dbReference type="Pfam" id="PF12540"/>
    </source>
</evidence>
<sequence>MMESKLYVKNEPGLEGTASHLNSHLLSQDDHSGRVCFVCGTLGHSDQYWLRVKPTPGGPPSEPYFPFLESHEPPIGYRGESARSGAVRSCSLCYALLLQQWESFEREAKPHGQRIYWMKRCDGGPYTGAEMTLQGEYAAQVIGLTNETPVQGKIQEGSRPIGMSPRLPTNSPSPRAEQTRPPSSSDASRLNQDTPRHVDQVRLTMESPHQRLQSPRNVGEENRGSEAALDLRHAPRSSPAPQPPNLQSQAQAMYSGGSSSSAGTDILDLSMPDKNSVTEVCYVCGDEFKRGSLSHIAAKPLPTPPHTSSSPPPFFPSLMLHPRPSRSRPMDSAGRVQACSACQNHLLLQWKAYTRQGTPHGDRNYTLRKRQAPTVEPATFVCYTCALEYPSSSIRLLYCCPNPEKEAYFPFICSLRPPPGASPISPQGMVQVCSICYKAIPQKQQVFGGENNDVQPPAQSVEFRQQGPSPRPVVAKSPANSAGSDIRFKPYDLNKSSGAVSKSRSANVKMQSSAQRNSPSSSSAPTENGNVAGGQNYRCYICERLYPRTQMEWLSTSPEGMNSHAMHFPCLRGMARTSENACMDSHGRVLACSHCVNHLAQQWENMDAERVPLERRRYDIPSPHPNGDVNRSIATPPSSSSERTFASNPGTSSSSIYCFLCGLHSDLTLARVLYGHPQGRNAPFFPELLRHQSPTNAEQLREDGSALVCTFCYHSLLAQWRKYESPTPTGQQSTANDRQYNTHDYWCYVCGITTYRKRVRALPVKDFPFLRYHRQPEKSLLLENGDFAVVCLDCYETLRTQSLEYERWGLPIEKREYNWIVQPPPPEDSPDASIARLPSGERSEKVVPPTLTARPARKNCSPKAPDKKPPQKMPEKEQPGLQPASTKAQPTTIGKSHRPTTGVLPQGHPPGPGPGPGGQQNSRSFAAALRNLAKQAGPAPQDEEPRASPKNRPPPPLVRGPSPAKERSTHERRPEEIPSMYTTARASENSKHIVTSAASELLARSGFQPYRPEHHPTQPPPAFALDPAAYSPYHHGLYPPPHLQHAYRLEEQLYLERVGMLRPPLFPGMPTYPLYGLRYSPEMLPPASLGLMSPVMHERLKMEEEHRLRQVREQAALRDEEERRRAARNSASAGPTPAPASADTAARKPPIAAQLHPERDSHRDRSIATSTPITPLTPQSDNHKPPVPATGPHHRKEESPVSHQAPVPPPPHSIPLPPPLTPADSPQIYHHPRLGPFQPPPSPLTPVTPLAGQICPVTTTNPPPMPLPPLGPPLGPLNLGPPITPIPMPLPTIPMPLHPNTIHSSQHQSSLITPTPITTSTSTTYPLPPPPQTLNSYTTTTNSLLASGTMSTHAVQPLNQPPNTSNHVTTCHKSPPVPLRIKETPVTTSQSTSGGQGQMAQLTPVTSAHQPFVRPFEDSFRSTKIPIWGIRNQIGHEKSVTTSGETAEGKGPYQTQTYHPVVTQGVYKPQVFTPLQLPVKGSSTNGDVRISLNGMKSQVEGLETSCQNNPSNSSNLSNQNNQSSQSSQRNGIVSVETLVHEKSVNANFYSNVEGNFMSKNVKTVESSKEMKPVDVSGDTLRINHRIGSNSGDKIAVNNESERTPVRTEGERDEPLKIPSANVNPLPYQPFKLSINEINHKPSIDSQILQSIKSEEVLRTCQNVSNVLLQIPKYQEKLLNFSSNDFKGSFCYTDKCNNLTEVTVKCEPPVLNVPDPKVIARGDFLADRGRDVTSTLDLAEKKRRRKRERSCGATRSSESEGEVEVKDADLWITKGPPAKLAFSESKLSFLAIFGLTTLSTRNELELCKLEKRYRLNPEPPEVPLDTSEPIIESVLPIPKDHPDVLLNSSDFMPKVGFLKTIGLDIMPPNRRDEAEETWQYVLKDRKKRRTTNSVTAYCERVAKVYSKTPPASPRPLQKMRLLDRIKVKSIPERPPPLPPLVPNIQSTYHPAMPVRGENGIKQPRKLIDIHENCDEDDETNHKVTWSSIEDIMIAYNEYSKGKSLERRILKNHMSKLISQSNTLRSEAIQLERVRYDLLAARQALDNERRHISDKIERVNALVRNLR</sequence>
<feature type="region of interest" description="Disordered" evidence="1">
    <location>
        <begin position="1582"/>
        <end position="1620"/>
    </location>
</feature>
<feature type="region of interest" description="Disordered" evidence="1">
    <location>
        <begin position="447"/>
        <end position="529"/>
    </location>
</feature>
<name>A0A9R1TFY2_9HYME</name>
<feature type="compositionally biased region" description="Polar residues" evidence="1">
    <location>
        <begin position="980"/>
        <end position="989"/>
    </location>
</feature>
<dbReference type="PANTHER" id="PTHR40240:SF1">
    <property type="entry name" value="PLEXUS, ISOFORM A"/>
    <property type="match status" value="1"/>
</dbReference>
<feature type="region of interest" description="Disordered" evidence="1">
    <location>
        <begin position="1502"/>
        <end position="1530"/>
    </location>
</feature>
<feature type="compositionally biased region" description="Low complexity" evidence="1">
    <location>
        <begin position="1507"/>
        <end position="1530"/>
    </location>
</feature>
<dbReference type="Pfam" id="PF12540">
    <property type="entry name" value="DUF3736"/>
    <property type="match status" value="1"/>
</dbReference>
<accession>A0A9R1TFY2</accession>
<feature type="compositionally biased region" description="Basic and acidic residues" evidence="1">
    <location>
        <begin position="964"/>
        <end position="976"/>
    </location>
</feature>
<feature type="compositionally biased region" description="Low complexity" evidence="1">
    <location>
        <begin position="511"/>
        <end position="525"/>
    </location>
</feature>
<feature type="compositionally biased region" description="Polar residues" evidence="1">
    <location>
        <begin position="494"/>
        <end position="510"/>
    </location>
</feature>
<feature type="compositionally biased region" description="Polar residues" evidence="1">
    <location>
        <begin position="632"/>
        <end position="647"/>
    </location>
</feature>
<dbReference type="InterPro" id="IPR022207">
    <property type="entry name" value="GSE-like"/>
</dbReference>
<gene>
    <name evidence="4" type="primary">LOC105270450</name>
</gene>
<feature type="compositionally biased region" description="Basic and acidic residues" evidence="1">
    <location>
        <begin position="1599"/>
        <end position="1615"/>
    </location>
</feature>
<dbReference type="PANTHER" id="PTHR40240">
    <property type="entry name" value="PLEXUS, ISOFORM A"/>
    <property type="match status" value="1"/>
</dbReference>
<evidence type="ECO:0000256" key="1">
    <source>
        <dbReference type="SAM" id="MobiDB-lite"/>
    </source>
</evidence>
<proteinExistence type="predicted"/>